<evidence type="ECO:0000313" key="2">
    <source>
        <dbReference type="EMBL" id="NMO09391.1"/>
    </source>
</evidence>
<protein>
    <submittedName>
        <fullName evidence="1">Uncharacterized protein</fullName>
    </submittedName>
</protein>
<name>A0A2H4VBA7_9EURY</name>
<proteinExistence type="predicted"/>
<reference evidence="2 4" key="2">
    <citation type="submission" date="2020-04" db="EMBL/GenBank/DDBJ databases">
        <title>Draft genome of Methanobacterium subterraneum isolated from animal feces.</title>
        <authorList>
            <person name="Ouboter H.T."/>
            <person name="Berger S."/>
            <person name="Gungor E."/>
            <person name="Jetten M.S.M."/>
            <person name="Welte C.U."/>
        </authorList>
    </citation>
    <scope>NUCLEOTIDE SEQUENCE [LARGE SCALE GENOMIC DNA]</scope>
    <source>
        <strain evidence="2">HO_2020</strain>
    </source>
</reference>
<dbReference type="Proteomes" id="UP000232806">
    <property type="component" value="Chromosome"/>
</dbReference>
<evidence type="ECO:0000313" key="3">
    <source>
        <dbReference type="Proteomes" id="UP000232806"/>
    </source>
</evidence>
<dbReference type="Proteomes" id="UP000591058">
    <property type="component" value="Unassembled WGS sequence"/>
</dbReference>
<reference evidence="1 3" key="1">
    <citation type="submission" date="2016-10" db="EMBL/GenBank/DDBJ databases">
        <title>Comparative genomics between deep and shallow subseafloor isolates.</title>
        <authorList>
            <person name="Ishii S."/>
            <person name="Miller J.R."/>
            <person name="Sutton G."/>
            <person name="Suzuki S."/>
            <person name="Methe B."/>
            <person name="Inagaki F."/>
            <person name="Imachi H."/>
        </authorList>
    </citation>
    <scope>NUCLEOTIDE SEQUENCE [LARGE SCALE GENOMIC DNA]</scope>
    <source>
        <strain evidence="1 3">MO-MB1</strain>
    </source>
</reference>
<dbReference type="GeneID" id="35120852"/>
<organism evidence="1 3">
    <name type="scientific">Methanobacterium subterraneum</name>
    <dbReference type="NCBI Taxonomy" id="59277"/>
    <lineage>
        <taxon>Archaea</taxon>
        <taxon>Methanobacteriati</taxon>
        <taxon>Methanobacteriota</taxon>
        <taxon>Methanomada group</taxon>
        <taxon>Methanobacteria</taxon>
        <taxon>Methanobacteriales</taxon>
        <taxon>Methanobacteriaceae</taxon>
        <taxon>Methanobacterium</taxon>
    </lineage>
</organism>
<accession>A0A2H4VBA7</accession>
<dbReference type="OrthoDB" id="72563at2157"/>
<dbReference type="EMBL" id="CP017766">
    <property type="protein sequence ID" value="AUB55369.1"/>
    <property type="molecule type" value="Genomic_DNA"/>
</dbReference>
<sequence length="295" mass="34758">MSTKSLSTLEIEPLINKFLELYSEIIDFENLTKKLETPQKLGYCEKLVKDNYLIKGPVIDGSLSAFPYITEEYKDFFKFAHGVRLRRMAFNNVPWNNSGPDMLRDWKYGWPLTQINYRNFSSLYSQLEQLYLVNVNRELSCQDLLNIYFGGLDERLFFFLDEFDQITDEEIPTPTKEYFKTLRKVKCKDSILKQLIYNLEFLIRVSLNKKFQKCDIYTKDEPSLIKGLIYFSAAANKRNTITEEDIIKAYNTHFKLLKTDVTHYPLREDVFKSTNYNSIKAKLVHYSLKLGITHG</sequence>
<dbReference type="AlphaFoldDB" id="A0A2H4VBA7"/>
<evidence type="ECO:0000313" key="1">
    <source>
        <dbReference type="EMBL" id="AUB55369.1"/>
    </source>
</evidence>
<gene>
    <name evidence="1" type="ORF">BK007_04615</name>
    <name evidence="2" type="ORF">HG719_06040</name>
</gene>
<evidence type="ECO:0000313" key="4">
    <source>
        <dbReference type="Proteomes" id="UP000591058"/>
    </source>
</evidence>
<dbReference type="RefSeq" id="WP_100905349.1">
    <property type="nucleotide sequence ID" value="NZ_CP017766.1"/>
</dbReference>
<dbReference type="EMBL" id="JABBYL010000020">
    <property type="protein sequence ID" value="NMO09391.1"/>
    <property type="molecule type" value="Genomic_DNA"/>
</dbReference>